<dbReference type="Proteomes" id="UP001396334">
    <property type="component" value="Unassembled WGS sequence"/>
</dbReference>
<feature type="region of interest" description="Disordered" evidence="8">
    <location>
        <begin position="58"/>
        <end position="77"/>
    </location>
</feature>
<evidence type="ECO:0000313" key="10">
    <source>
        <dbReference type="EMBL" id="KAK8489254.1"/>
    </source>
</evidence>
<evidence type="ECO:0000259" key="9">
    <source>
        <dbReference type="Pfam" id="PF13359"/>
    </source>
</evidence>
<evidence type="ECO:0000256" key="4">
    <source>
        <dbReference type="ARBA" id="ARBA00022722"/>
    </source>
</evidence>
<proteinExistence type="inferred from homology"/>
<keyword evidence="5" id="KW-0479">Metal-binding</keyword>
<reference evidence="10 11" key="1">
    <citation type="journal article" date="2024" name="G3 (Bethesda)">
        <title>Genome assembly of Hibiscus sabdariffa L. provides insights into metabolisms of medicinal natural products.</title>
        <authorList>
            <person name="Kim T."/>
        </authorList>
    </citation>
    <scope>NUCLEOTIDE SEQUENCE [LARGE SCALE GENOMIC DNA]</scope>
    <source>
        <strain evidence="10">TK-2024</strain>
        <tissue evidence="10">Old leaves</tissue>
    </source>
</reference>
<evidence type="ECO:0000256" key="2">
    <source>
        <dbReference type="ARBA" id="ARBA00004123"/>
    </source>
</evidence>
<evidence type="ECO:0000256" key="8">
    <source>
        <dbReference type="SAM" id="MobiDB-lite"/>
    </source>
</evidence>
<sequence length="441" mass="50148">MENYLPSPFFSSYSITVAIEHKATPCYCDSCFVGVGGFCFWIQLGAFSELMGPVRGSKKKRKIEKKPDENVSASSEMEGSVDCWHDLSRRMNGLQSPSKGLDKFKSVFRISRKTFSYICSLVKEDMTAKPGSFTFSNGKPLSFEDQVAVALRRLSSGESLVTVGDSFGLHRSTVSQLTWRFVEAMEERALHHLQWPSTSAERMEIKSKFEKIQGLPNCCGVIDTTHVMMCLPSADPASKVWLDREKNHSMVLQAIVDPEMRFRDIITGWPGKIDDWLMFQSSNFYKLCDKGERLNGEMFELSNGSEIREYIIGDLGYPLLPYLVIPYQGKELPEISMEFNKRHSATRLVASRALARLKEMWKIIQGVMWRPDKHKLPRITLVCCLLHNIVIDLEDDDAQDEMPLSYDHDPGYRQRICGSLDVNGVHLRDKLSLYLSGKLPP</sequence>
<evidence type="ECO:0000256" key="3">
    <source>
        <dbReference type="ARBA" id="ARBA00006958"/>
    </source>
</evidence>
<comment type="similarity">
    <text evidence="3">Belongs to the HARBI1 family.</text>
</comment>
<keyword evidence="6" id="KW-0378">Hydrolase</keyword>
<name>A0ABR2A8U6_9ROSI</name>
<keyword evidence="11" id="KW-1185">Reference proteome</keyword>
<comment type="cofactor">
    <cofactor evidence="1">
        <name>a divalent metal cation</name>
        <dbReference type="ChEBI" id="CHEBI:60240"/>
    </cofactor>
</comment>
<dbReference type="InterPro" id="IPR045249">
    <property type="entry name" value="HARBI1-like"/>
</dbReference>
<dbReference type="Pfam" id="PF13359">
    <property type="entry name" value="DDE_Tnp_4"/>
    <property type="match status" value="1"/>
</dbReference>
<gene>
    <name evidence="10" type="ORF">V6N11_029265</name>
</gene>
<feature type="domain" description="DDE Tnp4" evidence="9">
    <location>
        <begin position="222"/>
        <end position="388"/>
    </location>
</feature>
<evidence type="ECO:0000313" key="11">
    <source>
        <dbReference type="Proteomes" id="UP001396334"/>
    </source>
</evidence>
<evidence type="ECO:0000256" key="7">
    <source>
        <dbReference type="ARBA" id="ARBA00023242"/>
    </source>
</evidence>
<evidence type="ECO:0000256" key="5">
    <source>
        <dbReference type="ARBA" id="ARBA00022723"/>
    </source>
</evidence>
<evidence type="ECO:0000256" key="1">
    <source>
        <dbReference type="ARBA" id="ARBA00001968"/>
    </source>
</evidence>
<keyword evidence="4" id="KW-0540">Nuclease</keyword>
<dbReference type="InterPro" id="IPR027806">
    <property type="entry name" value="HARBI1_dom"/>
</dbReference>
<dbReference type="PANTHER" id="PTHR22930">
    <property type="match status" value="1"/>
</dbReference>
<comment type="caution">
    <text evidence="10">The sequence shown here is derived from an EMBL/GenBank/DDBJ whole genome shotgun (WGS) entry which is preliminary data.</text>
</comment>
<organism evidence="10 11">
    <name type="scientific">Hibiscus sabdariffa</name>
    <name type="common">roselle</name>
    <dbReference type="NCBI Taxonomy" id="183260"/>
    <lineage>
        <taxon>Eukaryota</taxon>
        <taxon>Viridiplantae</taxon>
        <taxon>Streptophyta</taxon>
        <taxon>Embryophyta</taxon>
        <taxon>Tracheophyta</taxon>
        <taxon>Spermatophyta</taxon>
        <taxon>Magnoliopsida</taxon>
        <taxon>eudicotyledons</taxon>
        <taxon>Gunneridae</taxon>
        <taxon>Pentapetalae</taxon>
        <taxon>rosids</taxon>
        <taxon>malvids</taxon>
        <taxon>Malvales</taxon>
        <taxon>Malvaceae</taxon>
        <taxon>Malvoideae</taxon>
        <taxon>Hibiscus</taxon>
    </lineage>
</organism>
<accession>A0ABR2A8U6</accession>
<dbReference type="EMBL" id="JBBPBN010000321">
    <property type="protein sequence ID" value="KAK8489254.1"/>
    <property type="molecule type" value="Genomic_DNA"/>
</dbReference>
<protein>
    <recommendedName>
        <fullName evidence="9">DDE Tnp4 domain-containing protein</fullName>
    </recommendedName>
</protein>
<dbReference type="PANTHER" id="PTHR22930:SF291">
    <property type="entry name" value="EXPRESSED PROTEIN"/>
    <property type="match status" value="1"/>
</dbReference>
<evidence type="ECO:0000256" key="6">
    <source>
        <dbReference type="ARBA" id="ARBA00022801"/>
    </source>
</evidence>
<keyword evidence="7" id="KW-0539">Nucleus</keyword>
<comment type="subcellular location">
    <subcellularLocation>
        <location evidence="2">Nucleus</location>
    </subcellularLocation>
</comment>